<dbReference type="GO" id="GO:0016020">
    <property type="term" value="C:membrane"/>
    <property type="evidence" value="ECO:0007669"/>
    <property type="project" value="UniProtKB-SubCell"/>
</dbReference>
<feature type="domain" description="Cation/H+ exchanger transmembrane" evidence="8">
    <location>
        <begin position="23"/>
        <end position="368"/>
    </location>
</feature>
<evidence type="ECO:0000313" key="10">
    <source>
        <dbReference type="EMBL" id="NIH66284.1"/>
    </source>
</evidence>
<comment type="subcellular location">
    <subcellularLocation>
        <location evidence="1">Membrane</location>
        <topology evidence="1">Multi-pass membrane protein</topology>
    </subcellularLocation>
</comment>
<evidence type="ECO:0000259" key="8">
    <source>
        <dbReference type="Pfam" id="PF00999"/>
    </source>
</evidence>
<feature type="transmembrane region" description="Helical" evidence="7">
    <location>
        <begin position="119"/>
        <end position="140"/>
    </location>
</feature>
<evidence type="ECO:0000313" key="9">
    <source>
        <dbReference type="EMBL" id="GGL62451.1"/>
    </source>
</evidence>
<dbReference type="EMBL" id="BMMI01000003">
    <property type="protein sequence ID" value="GGL62451.1"/>
    <property type="molecule type" value="Genomic_DNA"/>
</dbReference>
<comment type="similarity">
    <text evidence="2">Belongs to the monovalent cation:proton antiporter 2 (CPA2) transporter (TC 2.A.37) family.</text>
</comment>
<dbReference type="InterPro" id="IPR038770">
    <property type="entry name" value="Na+/solute_symporter_sf"/>
</dbReference>
<feature type="transmembrane region" description="Helical" evidence="7">
    <location>
        <begin position="326"/>
        <end position="347"/>
    </location>
</feature>
<protein>
    <submittedName>
        <fullName evidence="10">CPA2 family monovalent cation:H+ antiporter-2</fullName>
    </submittedName>
    <submittedName>
        <fullName evidence="9">Potassium transporter</fullName>
    </submittedName>
</protein>
<dbReference type="PANTHER" id="PTHR42751">
    <property type="entry name" value="SODIUM/HYDROGEN EXCHANGER FAMILY/TRKA DOMAIN PROTEIN"/>
    <property type="match status" value="1"/>
</dbReference>
<evidence type="ECO:0000256" key="3">
    <source>
        <dbReference type="ARBA" id="ARBA00022448"/>
    </source>
</evidence>
<keyword evidence="3" id="KW-0813">Transport</keyword>
<feature type="transmembrane region" description="Helical" evidence="7">
    <location>
        <begin position="292"/>
        <end position="314"/>
    </location>
</feature>
<dbReference type="EMBL" id="JAAMPA010000001">
    <property type="protein sequence ID" value="NIH66284.1"/>
    <property type="molecule type" value="Genomic_DNA"/>
</dbReference>
<evidence type="ECO:0000256" key="4">
    <source>
        <dbReference type="ARBA" id="ARBA00022692"/>
    </source>
</evidence>
<dbReference type="Proteomes" id="UP000552836">
    <property type="component" value="Unassembled WGS sequence"/>
</dbReference>
<feature type="transmembrane region" description="Helical" evidence="7">
    <location>
        <begin position="152"/>
        <end position="177"/>
    </location>
</feature>
<gene>
    <name evidence="10" type="ORF">FB380_000730</name>
    <name evidence="9" type="ORF">GCM10011589_18310</name>
</gene>
<feature type="transmembrane region" description="Helical" evidence="7">
    <location>
        <begin position="353"/>
        <end position="376"/>
    </location>
</feature>
<evidence type="ECO:0000256" key="6">
    <source>
        <dbReference type="ARBA" id="ARBA00023136"/>
    </source>
</evidence>
<organism evidence="10 11">
    <name type="scientific">Modestobacter marinus</name>
    <dbReference type="NCBI Taxonomy" id="477641"/>
    <lineage>
        <taxon>Bacteria</taxon>
        <taxon>Bacillati</taxon>
        <taxon>Actinomycetota</taxon>
        <taxon>Actinomycetes</taxon>
        <taxon>Geodermatophilales</taxon>
        <taxon>Geodermatophilaceae</taxon>
        <taxon>Modestobacter</taxon>
    </lineage>
</organism>
<dbReference type="RefSeq" id="WP_166753893.1">
    <property type="nucleotide sequence ID" value="NZ_BAABJU010000010.1"/>
</dbReference>
<comment type="caution">
    <text evidence="10">The sequence shown here is derived from an EMBL/GenBank/DDBJ whole genome shotgun (WGS) entry which is preliminary data.</text>
</comment>
<evidence type="ECO:0000313" key="12">
    <source>
        <dbReference type="Proteomes" id="UP000648663"/>
    </source>
</evidence>
<reference evidence="12" key="2">
    <citation type="journal article" date="2019" name="Int. J. Syst. Evol. Microbiol.">
        <title>The Global Catalogue of Microorganisms (GCM) 10K type strain sequencing project: providing services to taxonomists for standard genome sequencing and annotation.</title>
        <authorList>
            <consortium name="The Broad Institute Genomics Platform"/>
            <consortium name="The Broad Institute Genome Sequencing Center for Infectious Disease"/>
            <person name="Wu L."/>
            <person name="Ma J."/>
        </authorList>
    </citation>
    <scope>NUCLEOTIDE SEQUENCE [LARGE SCALE GENOMIC DNA]</scope>
    <source>
        <strain evidence="12">CGMCC 4.5581</strain>
    </source>
</reference>
<reference evidence="9" key="1">
    <citation type="journal article" date="2014" name="Int. J. Syst. Evol. Microbiol.">
        <title>Complete genome of a new Firmicutes species belonging to the dominant human colonic microbiota ('Ruminococcus bicirculans') reveals two chromosomes and a selective capacity to utilize plant glucans.</title>
        <authorList>
            <consortium name="NISC Comparative Sequencing Program"/>
            <person name="Wegmann U."/>
            <person name="Louis P."/>
            <person name="Goesmann A."/>
            <person name="Henrissat B."/>
            <person name="Duncan S.H."/>
            <person name="Flint H.J."/>
        </authorList>
    </citation>
    <scope>NUCLEOTIDE SEQUENCE</scope>
    <source>
        <strain evidence="9">CGMCC 4.5581</strain>
    </source>
</reference>
<dbReference type="Pfam" id="PF00999">
    <property type="entry name" value="Na_H_Exchanger"/>
    <property type="match status" value="1"/>
</dbReference>
<feature type="transmembrane region" description="Helical" evidence="7">
    <location>
        <begin position="59"/>
        <end position="80"/>
    </location>
</feature>
<dbReference type="InterPro" id="IPR006153">
    <property type="entry name" value="Cation/H_exchanger_TM"/>
</dbReference>
<keyword evidence="12" id="KW-1185">Reference proteome</keyword>
<evidence type="ECO:0000256" key="5">
    <source>
        <dbReference type="ARBA" id="ARBA00022989"/>
    </source>
</evidence>
<feature type="transmembrane region" description="Helical" evidence="7">
    <location>
        <begin position="92"/>
        <end position="113"/>
    </location>
</feature>
<keyword evidence="4 7" id="KW-0812">Transmembrane</keyword>
<dbReference type="GO" id="GO:0015297">
    <property type="term" value="F:antiporter activity"/>
    <property type="evidence" value="ECO:0007669"/>
    <property type="project" value="InterPro"/>
</dbReference>
<evidence type="ECO:0000256" key="2">
    <source>
        <dbReference type="ARBA" id="ARBA00005551"/>
    </source>
</evidence>
<keyword evidence="5 7" id="KW-1133">Transmembrane helix</keyword>
<proteinExistence type="inferred from homology"/>
<accession>A0A846LI87</accession>
<name>A0A846LI87_9ACTN</name>
<keyword evidence="6 7" id="KW-0472">Membrane</keyword>
<dbReference type="PANTHER" id="PTHR42751:SF6">
    <property type="entry name" value="CONSERVED INTEGRAL MEMBRANE TRANSPORT PROTEIN-RELATED"/>
    <property type="match status" value="1"/>
</dbReference>
<dbReference type="Proteomes" id="UP000648663">
    <property type="component" value="Unassembled WGS sequence"/>
</dbReference>
<dbReference type="AlphaFoldDB" id="A0A846LI87"/>
<dbReference type="Gene3D" id="1.20.1530.20">
    <property type="match status" value="1"/>
</dbReference>
<dbReference type="GO" id="GO:1902600">
    <property type="term" value="P:proton transmembrane transport"/>
    <property type="evidence" value="ECO:0007669"/>
    <property type="project" value="InterPro"/>
</dbReference>
<evidence type="ECO:0000313" key="11">
    <source>
        <dbReference type="Proteomes" id="UP000552836"/>
    </source>
</evidence>
<feature type="transmembrane region" description="Helical" evidence="7">
    <location>
        <begin position="183"/>
        <end position="203"/>
    </location>
</feature>
<sequence>MELGHTAVLLLELGAVVFGLGVLGSLAGRIGLSPIPLYLLAGLAFGTGGLLPLEAPEGFFSTGAEVGVVLLLLVLGLEYTAEDLVDNLRRQAPVGVADLLLNGLPGAALALFLGWGPTAALALFGVTAISSSGIISKVLTDLGRLGNRETPAVLGVLVIEDLAMAAYLPVLTGIVAATSTGDAVLSVTVALATLAVVLVVAVRHGGTVTRFVGSRSSEILLLRVLGLALLVAGAAEAVHVSAAVGAFLLGIALSGEVAERIGDVLAPLRDLFAAVFFVFFGLSTDPTQLPDALLPAAALAAVGVVTKFGTGWIAGRRAGVGPPGRVRAGAALVARGEFSIIIAGLVLGSVPAAFGSTVAAYVLILAVLGPLAPRLADPWVRRLARRTGPPRAPTPA</sequence>
<feature type="transmembrane region" description="Helical" evidence="7">
    <location>
        <begin position="35"/>
        <end position="53"/>
    </location>
</feature>
<feature type="transmembrane region" description="Helical" evidence="7">
    <location>
        <begin position="224"/>
        <end position="253"/>
    </location>
</feature>
<evidence type="ECO:0000256" key="7">
    <source>
        <dbReference type="SAM" id="Phobius"/>
    </source>
</evidence>
<reference evidence="9" key="4">
    <citation type="submission" date="2024-05" db="EMBL/GenBank/DDBJ databases">
        <authorList>
            <person name="Sun Q."/>
            <person name="Zhou Y."/>
        </authorList>
    </citation>
    <scope>NUCLEOTIDE SEQUENCE</scope>
    <source>
        <strain evidence="9">CGMCC 4.5581</strain>
    </source>
</reference>
<evidence type="ECO:0000256" key="1">
    <source>
        <dbReference type="ARBA" id="ARBA00004141"/>
    </source>
</evidence>
<feature type="transmembrane region" description="Helical" evidence="7">
    <location>
        <begin position="6"/>
        <end position="28"/>
    </location>
</feature>
<reference evidence="10 11" key="3">
    <citation type="submission" date="2020-02" db="EMBL/GenBank/DDBJ databases">
        <title>Sequencing the genomes of 1000 actinobacteria strains.</title>
        <authorList>
            <person name="Klenk H.-P."/>
        </authorList>
    </citation>
    <scope>NUCLEOTIDE SEQUENCE [LARGE SCALE GENOMIC DNA]</scope>
    <source>
        <strain evidence="10 11">DSM 45201</strain>
    </source>
</reference>